<evidence type="ECO:0000313" key="2">
    <source>
        <dbReference type="Proteomes" id="UP000299102"/>
    </source>
</evidence>
<gene>
    <name evidence="1" type="ORF">EVAR_18053_1</name>
</gene>
<accession>A0A4C1XSL4</accession>
<reference evidence="1 2" key="1">
    <citation type="journal article" date="2019" name="Commun. Biol.">
        <title>The bagworm genome reveals a unique fibroin gene that provides high tensile strength.</title>
        <authorList>
            <person name="Kono N."/>
            <person name="Nakamura H."/>
            <person name="Ohtoshi R."/>
            <person name="Tomita M."/>
            <person name="Numata K."/>
            <person name="Arakawa K."/>
        </authorList>
    </citation>
    <scope>NUCLEOTIDE SEQUENCE [LARGE SCALE GENOMIC DNA]</scope>
</reference>
<organism evidence="1 2">
    <name type="scientific">Eumeta variegata</name>
    <name type="common">Bagworm moth</name>
    <name type="synonym">Eumeta japonica</name>
    <dbReference type="NCBI Taxonomy" id="151549"/>
    <lineage>
        <taxon>Eukaryota</taxon>
        <taxon>Metazoa</taxon>
        <taxon>Ecdysozoa</taxon>
        <taxon>Arthropoda</taxon>
        <taxon>Hexapoda</taxon>
        <taxon>Insecta</taxon>
        <taxon>Pterygota</taxon>
        <taxon>Neoptera</taxon>
        <taxon>Endopterygota</taxon>
        <taxon>Lepidoptera</taxon>
        <taxon>Glossata</taxon>
        <taxon>Ditrysia</taxon>
        <taxon>Tineoidea</taxon>
        <taxon>Psychidae</taxon>
        <taxon>Oiketicinae</taxon>
        <taxon>Eumeta</taxon>
    </lineage>
</organism>
<keyword evidence="2" id="KW-1185">Reference proteome</keyword>
<dbReference type="AlphaFoldDB" id="A0A4C1XSL4"/>
<evidence type="ECO:0000313" key="1">
    <source>
        <dbReference type="EMBL" id="GBP66881.1"/>
    </source>
</evidence>
<comment type="caution">
    <text evidence="1">The sequence shown here is derived from an EMBL/GenBank/DDBJ whole genome shotgun (WGS) entry which is preliminary data.</text>
</comment>
<proteinExistence type="predicted"/>
<sequence length="119" mass="12857">MYESFGGTLHKSTPPFIRYPIPVQKADNALVTPQRLRVSLAGGDHLPSESARAVDLARGSFQTRGPFTTTESSANGSFMSRALSKYRVGVTSCLCCVCAASELELENISNFQGLAPRRC</sequence>
<protein>
    <submittedName>
        <fullName evidence="1">Uncharacterized protein</fullName>
    </submittedName>
</protein>
<dbReference type="EMBL" id="BGZK01000970">
    <property type="protein sequence ID" value="GBP66881.1"/>
    <property type="molecule type" value="Genomic_DNA"/>
</dbReference>
<dbReference type="Proteomes" id="UP000299102">
    <property type="component" value="Unassembled WGS sequence"/>
</dbReference>
<name>A0A4C1XSL4_EUMVA</name>